<accession>A0ABS5EI79</accession>
<name>A0ABS5EI79_9PROT</name>
<keyword evidence="1" id="KW-0812">Transmembrane</keyword>
<keyword evidence="3" id="KW-1185">Reference proteome</keyword>
<dbReference type="RefSeq" id="WP_211869392.1">
    <property type="nucleotide sequence ID" value="NZ_JAAEDI010000013.1"/>
</dbReference>
<sequence>MPARAAAVFLGGAALALVPLLLAARAAGTEEAAMAIGVLLLALGPVLFAGGGLAAVLLSAR</sequence>
<keyword evidence="1" id="KW-0472">Membrane</keyword>
<feature type="transmembrane region" description="Helical" evidence="1">
    <location>
        <begin position="33"/>
        <end position="58"/>
    </location>
</feature>
<gene>
    <name evidence="2" type="ORF">GXW78_13740</name>
</gene>
<organism evidence="2 3">
    <name type="scientific">Neoroseomonas terrae</name>
    <dbReference type="NCBI Taxonomy" id="424799"/>
    <lineage>
        <taxon>Bacteria</taxon>
        <taxon>Pseudomonadati</taxon>
        <taxon>Pseudomonadota</taxon>
        <taxon>Alphaproteobacteria</taxon>
        <taxon>Acetobacterales</taxon>
        <taxon>Acetobacteraceae</taxon>
        <taxon>Neoroseomonas</taxon>
    </lineage>
</organism>
<protein>
    <submittedName>
        <fullName evidence="2">Uncharacterized protein</fullName>
    </submittedName>
</protein>
<reference evidence="3" key="1">
    <citation type="journal article" date="2021" name="Syst. Appl. Microbiol.">
        <title>Roseomonas hellenica sp. nov., isolated from roots of wild-growing Alkanna tinctoria.</title>
        <authorList>
            <person name="Rat A."/>
            <person name="Naranjo H.D."/>
            <person name="Lebbe L."/>
            <person name="Cnockaert M."/>
            <person name="Krigas N."/>
            <person name="Grigoriadou K."/>
            <person name="Maloupa E."/>
            <person name="Willems A."/>
        </authorList>
    </citation>
    <scope>NUCLEOTIDE SEQUENCE [LARGE SCALE GENOMIC DNA]</scope>
    <source>
        <strain evidence="3">LMG 31159</strain>
    </source>
</reference>
<dbReference type="Proteomes" id="UP000698752">
    <property type="component" value="Unassembled WGS sequence"/>
</dbReference>
<comment type="caution">
    <text evidence="2">The sequence shown here is derived from an EMBL/GenBank/DDBJ whole genome shotgun (WGS) entry which is preliminary data.</text>
</comment>
<evidence type="ECO:0000313" key="3">
    <source>
        <dbReference type="Proteomes" id="UP000698752"/>
    </source>
</evidence>
<proteinExistence type="predicted"/>
<keyword evidence="1" id="KW-1133">Transmembrane helix</keyword>
<evidence type="ECO:0000313" key="2">
    <source>
        <dbReference type="EMBL" id="MBR0650734.1"/>
    </source>
</evidence>
<evidence type="ECO:0000256" key="1">
    <source>
        <dbReference type="SAM" id="Phobius"/>
    </source>
</evidence>
<dbReference type="EMBL" id="JAAEDI010000013">
    <property type="protein sequence ID" value="MBR0650734.1"/>
    <property type="molecule type" value="Genomic_DNA"/>
</dbReference>